<name>A0A7D6GGI5_9ACTN</name>
<feature type="compositionally biased region" description="Polar residues" evidence="1">
    <location>
        <begin position="346"/>
        <end position="364"/>
    </location>
</feature>
<gene>
    <name evidence="2" type="ORF">HZU44_10310</name>
</gene>
<reference evidence="2" key="1">
    <citation type="submission" date="2020-08" db="EMBL/GenBank/DDBJ databases">
        <title>A bifunctional nitrone conjugated secondary metabolite targeting the ribosome.</title>
        <authorList>
            <person name="Limbrick E.M."/>
            <person name="Graf M."/>
            <person name="Derewacz D.K."/>
            <person name="Nguyen F."/>
            <person name="Spraggins J.M."/>
            <person name="Wieland M."/>
            <person name="Ynigez-Gutierrez A.E."/>
            <person name="Reisman B.J."/>
            <person name="Zinshteyn B."/>
            <person name="McCulloch K."/>
            <person name="Iverson T.M."/>
            <person name="Green R."/>
            <person name="Wilson D.N."/>
            <person name="Bachmann B.O."/>
        </authorList>
    </citation>
    <scope>NUCLEOTIDE SEQUENCE</scope>
    <source>
        <strain evidence="2">Africana</strain>
    </source>
</reference>
<dbReference type="Gene3D" id="1.25.40.10">
    <property type="entry name" value="Tetratricopeptide repeat domain"/>
    <property type="match status" value="1"/>
</dbReference>
<dbReference type="SUPFAM" id="SSF48452">
    <property type="entry name" value="TPR-like"/>
    <property type="match status" value="1"/>
</dbReference>
<dbReference type="InterPro" id="IPR011990">
    <property type="entry name" value="TPR-like_helical_dom_sf"/>
</dbReference>
<proteinExistence type="predicted"/>
<evidence type="ECO:0000313" key="2">
    <source>
        <dbReference type="EMBL" id="QLK01325.1"/>
    </source>
</evidence>
<dbReference type="PANTHER" id="PTHR46082">
    <property type="entry name" value="ATP/GTP-BINDING PROTEIN-RELATED"/>
    <property type="match status" value="1"/>
</dbReference>
<accession>A0A7D6GGI5</accession>
<dbReference type="EMBL" id="CP058905">
    <property type="protein sequence ID" value="QLK01325.1"/>
    <property type="molecule type" value="Genomic_DNA"/>
</dbReference>
<dbReference type="InterPro" id="IPR053137">
    <property type="entry name" value="NLR-like"/>
</dbReference>
<sequence>MTARGVPIPDWDSHPPAGREDLPANLLSVDGDAEYPLGADPRRGIYEVNDAFWNPEDSLTRHLRDIRDYCARVVAIITGVDNRDDSLPLVLAQAQAIIDQLPALAAEFSAPEKMITGQDHAGSGSPDTTDELLRLLGRQQLEELRARASAGELDAAHQLNSAFGLVDKIRRLGPDHPEALNARETLIFWRVGGDKAGAAVALAELIPDQLRVHGPDHPRTLDARHHLAMCRGETGDPAGAAAALAELVPARERALGPDHPDTLNSRHELARWRAMAGDPVGAGEAFAELVADRTRVQGPDHPTTLYARHNLAVCRGKAGDAAGAAAALAELVADRRRVLGPDHPDTVTSQRELTRWQNQAGATS</sequence>
<evidence type="ECO:0000256" key="1">
    <source>
        <dbReference type="SAM" id="MobiDB-lite"/>
    </source>
</evidence>
<feature type="compositionally biased region" description="Basic and acidic residues" evidence="1">
    <location>
        <begin position="11"/>
        <end position="21"/>
    </location>
</feature>
<dbReference type="AlphaFoldDB" id="A0A7D6GGI5"/>
<dbReference type="Pfam" id="PF13374">
    <property type="entry name" value="TPR_10"/>
    <property type="match status" value="2"/>
</dbReference>
<dbReference type="PANTHER" id="PTHR46082:SF6">
    <property type="entry name" value="AAA+ ATPASE DOMAIN-CONTAINING PROTEIN-RELATED"/>
    <property type="match status" value="1"/>
</dbReference>
<organism evidence="2">
    <name type="scientific">Micromonospora carbonacea</name>
    <dbReference type="NCBI Taxonomy" id="47853"/>
    <lineage>
        <taxon>Bacteria</taxon>
        <taxon>Bacillati</taxon>
        <taxon>Actinomycetota</taxon>
        <taxon>Actinomycetes</taxon>
        <taxon>Micromonosporales</taxon>
        <taxon>Micromonosporaceae</taxon>
        <taxon>Micromonospora</taxon>
    </lineage>
</organism>
<feature type="region of interest" description="Disordered" evidence="1">
    <location>
        <begin position="1"/>
        <end position="21"/>
    </location>
</feature>
<feature type="region of interest" description="Disordered" evidence="1">
    <location>
        <begin position="339"/>
        <end position="364"/>
    </location>
</feature>
<protein>
    <submittedName>
        <fullName evidence="2">Tetratricopeptide repeat protein</fullName>
    </submittedName>
</protein>